<keyword evidence="2" id="KW-1185">Reference proteome</keyword>
<accession>A0A4R8QTZ9</accession>
<protein>
    <recommendedName>
        <fullName evidence="3">F-box domain-containing protein</fullName>
    </recommendedName>
</protein>
<dbReference type="EMBL" id="RYZW01000110">
    <property type="protein sequence ID" value="TDZ46974.1"/>
    <property type="molecule type" value="Genomic_DNA"/>
</dbReference>
<dbReference type="Proteomes" id="UP000295703">
    <property type="component" value="Unassembled WGS sequence"/>
</dbReference>
<reference evidence="1 2" key="1">
    <citation type="submission" date="2018-12" db="EMBL/GenBank/DDBJ databases">
        <title>Genome sequence and assembly of Colletotrichum trifolii.</title>
        <authorList>
            <person name="Gan P."/>
            <person name="Shirasu K."/>
        </authorList>
    </citation>
    <scope>NUCLEOTIDE SEQUENCE [LARGE SCALE GENOMIC DNA]</scope>
    <source>
        <strain evidence="1 2">543-2</strain>
    </source>
</reference>
<dbReference type="AlphaFoldDB" id="A0A4R8QTZ9"/>
<sequence>MSLLEKLPSELLHLILARFSRLDPPSTPYQPYWSPSLKDVKAMLALMRTCRHLHDSIKPFLYKHIRLELAKTPSLISLLRQLHSDPAYAAAVNTLSLKLDGRNGRMTAPEDETPEDDTAVCVRPKDEKTLVLPQQDNDFLFDVAKKYGLQGEPLHRDLVVGLIILHTQSVRIVSVSGCPSMKLSDALHESLSRIASFPRLERLRFDMTSSRDRKYFADTLWFSHLAAGVTDLAITGGRRLQNAPFNWAAITRLSLKRCKITNKEMSEILQACVNLQGIVLERVTAGSPHEHAMELLVRHKSTLRSLKYKERETRWGHLPSYASALRAFTDMTWLSVHAKCLDGLEDATTWALPPTLEVLHMSFARKRPLGYLDWLAAKKSSGELPNLREVFLEESQCLHEHAPARDVLREAERGVVSRTPLPRWLSCLDETDPSSALADAGISCRYVIGDSGSLFYSRSWAIMVGRDGTLS</sequence>
<dbReference type="STRING" id="5466.A0A4R8QTZ9"/>
<organism evidence="1 2">
    <name type="scientific">Colletotrichum trifolii</name>
    <dbReference type="NCBI Taxonomy" id="5466"/>
    <lineage>
        <taxon>Eukaryota</taxon>
        <taxon>Fungi</taxon>
        <taxon>Dikarya</taxon>
        <taxon>Ascomycota</taxon>
        <taxon>Pezizomycotina</taxon>
        <taxon>Sordariomycetes</taxon>
        <taxon>Hypocreomycetidae</taxon>
        <taxon>Glomerellales</taxon>
        <taxon>Glomerellaceae</taxon>
        <taxon>Colletotrichum</taxon>
        <taxon>Colletotrichum orbiculare species complex</taxon>
    </lineage>
</organism>
<dbReference type="SUPFAM" id="SSF52047">
    <property type="entry name" value="RNI-like"/>
    <property type="match status" value="1"/>
</dbReference>
<proteinExistence type="predicted"/>
<name>A0A4R8QTZ9_COLTR</name>
<comment type="caution">
    <text evidence="1">The sequence shown here is derived from an EMBL/GenBank/DDBJ whole genome shotgun (WGS) entry which is preliminary data.</text>
</comment>
<evidence type="ECO:0000313" key="1">
    <source>
        <dbReference type="EMBL" id="TDZ46974.1"/>
    </source>
</evidence>
<dbReference type="InterPro" id="IPR032675">
    <property type="entry name" value="LRR_dom_sf"/>
</dbReference>
<evidence type="ECO:0000313" key="2">
    <source>
        <dbReference type="Proteomes" id="UP000295703"/>
    </source>
</evidence>
<evidence type="ECO:0008006" key="3">
    <source>
        <dbReference type="Google" id="ProtNLM"/>
    </source>
</evidence>
<dbReference type="Gene3D" id="3.80.10.10">
    <property type="entry name" value="Ribonuclease Inhibitor"/>
    <property type="match status" value="1"/>
</dbReference>
<gene>
    <name evidence="1" type="ORF">CTRI78_v008783</name>
</gene>